<dbReference type="AlphaFoldDB" id="A0A7G9G8T5"/>
<accession>A0A7G9G8T5</accession>
<sequence>MYAGIFFIYLLAVNLAGLLIFHSDKKRAVKHRFRIPEARLFLIAILGGAAGCLLGMYLFRHKTRHARFVIGMPLLVILWIIIIIFVIVWNIRSGALGSAGPFFHAFFHNF</sequence>
<keyword evidence="3" id="KW-1185">Reference proteome</keyword>
<dbReference type="Pfam" id="PF06961">
    <property type="entry name" value="DUF1294"/>
    <property type="match status" value="1"/>
</dbReference>
<dbReference type="InterPro" id="IPR010718">
    <property type="entry name" value="DUF1294"/>
</dbReference>
<dbReference type="RefSeq" id="WP_118647416.1">
    <property type="nucleotide sequence ID" value="NZ_CP060635.1"/>
</dbReference>
<gene>
    <name evidence="2" type="ORF">H9Q79_09645</name>
</gene>
<evidence type="ECO:0000256" key="1">
    <source>
        <dbReference type="SAM" id="Phobius"/>
    </source>
</evidence>
<dbReference type="EMBL" id="CP060635">
    <property type="protein sequence ID" value="QNM07217.1"/>
    <property type="molecule type" value="Genomic_DNA"/>
</dbReference>
<evidence type="ECO:0000313" key="2">
    <source>
        <dbReference type="EMBL" id="QNM07217.1"/>
    </source>
</evidence>
<keyword evidence="1" id="KW-0812">Transmembrane</keyword>
<reference evidence="2 3" key="1">
    <citation type="submission" date="2020-08" db="EMBL/GenBank/DDBJ databases">
        <authorList>
            <person name="Liu C."/>
            <person name="Sun Q."/>
        </authorList>
    </citation>
    <scope>NUCLEOTIDE SEQUENCE [LARGE SCALE GENOMIC DNA]</scope>
    <source>
        <strain evidence="2 3">NSJ-29</strain>
    </source>
</reference>
<protein>
    <submittedName>
        <fullName evidence="2">DUF1294 domain-containing protein</fullName>
    </submittedName>
</protein>
<dbReference type="KEGG" id="whj:H9Q79_09645"/>
<keyword evidence="1" id="KW-1133">Transmembrane helix</keyword>
<feature type="transmembrane region" description="Helical" evidence="1">
    <location>
        <begin position="6"/>
        <end position="21"/>
    </location>
</feature>
<name>A0A7G9G8T5_9FIRM</name>
<feature type="transmembrane region" description="Helical" evidence="1">
    <location>
        <begin position="65"/>
        <end position="89"/>
    </location>
</feature>
<dbReference type="Proteomes" id="UP000515860">
    <property type="component" value="Chromosome"/>
</dbReference>
<organism evidence="2 3">
    <name type="scientific">Wansuia hejianensis</name>
    <dbReference type="NCBI Taxonomy" id="2763667"/>
    <lineage>
        <taxon>Bacteria</taxon>
        <taxon>Bacillati</taxon>
        <taxon>Bacillota</taxon>
        <taxon>Clostridia</taxon>
        <taxon>Lachnospirales</taxon>
        <taxon>Lachnospiraceae</taxon>
        <taxon>Wansuia</taxon>
    </lineage>
</organism>
<evidence type="ECO:0000313" key="3">
    <source>
        <dbReference type="Proteomes" id="UP000515860"/>
    </source>
</evidence>
<proteinExistence type="predicted"/>
<feature type="transmembrane region" description="Helical" evidence="1">
    <location>
        <begin position="41"/>
        <end position="59"/>
    </location>
</feature>
<keyword evidence="1" id="KW-0472">Membrane</keyword>